<protein>
    <submittedName>
        <fullName evidence="1">Uncharacterized protein</fullName>
    </submittedName>
</protein>
<comment type="caution">
    <text evidence="1">The sequence shown here is derived from an EMBL/GenBank/DDBJ whole genome shotgun (WGS) entry which is preliminary data.</text>
</comment>
<accession>A0A1V8M567</accession>
<gene>
    <name evidence="1" type="ORF">AU255_02020</name>
</gene>
<evidence type="ECO:0000313" key="2">
    <source>
        <dbReference type="Proteomes" id="UP000191980"/>
    </source>
</evidence>
<organism evidence="1 2">
    <name type="scientific">Methyloprofundus sedimenti</name>
    <dbReference type="NCBI Taxonomy" id="1420851"/>
    <lineage>
        <taxon>Bacteria</taxon>
        <taxon>Pseudomonadati</taxon>
        <taxon>Pseudomonadota</taxon>
        <taxon>Gammaproteobacteria</taxon>
        <taxon>Methylococcales</taxon>
        <taxon>Methylococcaceae</taxon>
        <taxon>Methyloprofundus</taxon>
    </lineage>
</organism>
<name>A0A1V8M567_9GAMM</name>
<reference evidence="1 2" key="1">
    <citation type="submission" date="2015-12" db="EMBL/GenBank/DDBJ databases">
        <authorList>
            <person name="Shamseldin A."/>
            <person name="Moawad H."/>
            <person name="Abd El-Rahim W.M."/>
            <person name="Sadowsky M.J."/>
        </authorList>
    </citation>
    <scope>NUCLEOTIDE SEQUENCE [LARGE SCALE GENOMIC DNA]</scope>
    <source>
        <strain evidence="1 2">WF1</strain>
    </source>
</reference>
<sequence length="125" mass="14340">MLYVLSGCASYAERNPEKIVRQRVAERWDALIEGRLESAYSFETPEYREIYSFPEYRMTIHGVGAWRKVEIDDVECVDDKCVASIVIYANITLGKGFGAVDSNAPAKESWVRDSISEQWFHVSEH</sequence>
<dbReference type="Proteomes" id="UP000191980">
    <property type="component" value="Unassembled WGS sequence"/>
</dbReference>
<evidence type="ECO:0000313" key="1">
    <source>
        <dbReference type="EMBL" id="OQK16707.1"/>
    </source>
</evidence>
<keyword evidence="2" id="KW-1185">Reference proteome</keyword>
<dbReference type="OrthoDB" id="5738094at2"/>
<dbReference type="STRING" id="1420851.AU255_02020"/>
<dbReference type="RefSeq" id="WP_080521331.1">
    <property type="nucleotide sequence ID" value="NZ_LPUF01000001.1"/>
</dbReference>
<dbReference type="EMBL" id="LPUF01000001">
    <property type="protein sequence ID" value="OQK16707.1"/>
    <property type="molecule type" value="Genomic_DNA"/>
</dbReference>
<proteinExistence type="predicted"/>
<dbReference type="AlphaFoldDB" id="A0A1V8M567"/>